<dbReference type="EMBL" id="JPKY01000024">
    <property type="protein sequence ID" value="KFH46049.1"/>
    <property type="molecule type" value="Genomic_DNA"/>
</dbReference>
<proteinExistence type="predicted"/>
<sequence>MDEHHPDIFELRLLPIWRWRDTMQRSFYRLYEAFCAYDEALIGYETEYFWKRQPTWNPELLRDPREDGCTDPEQLAVLASLAEGLIWSFNWRLGLGMRRDGRHVESEDGSPVDYVPYAPPVWTEAAPVLPQRFILHSYNDPEDSSSDPDFDKRNIQATTAALRTV</sequence>
<dbReference type="HOGENOM" id="CLU_082473_2_1_1"/>
<dbReference type="OrthoDB" id="5422293at2759"/>
<dbReference type="Proteomes" id="UP000029964">
    <property type="component" value="Unassembled WGS sequence"/>
</dbReference>
<accession>A0A086T9L7</accession>
<keyword evidence="2" id="KW-1185">Reference proteome</keyword>
<evidence type="ECO:0000313" key="2">
    <source>
        <dbReference type="Proteomes" id="UP000029964"/>
    </source>
</evidence>
<name>A0A086T9L7_HAPC1</name>
<protein>
    <submittedName>
        <fullName evidence="1">Uncharacterized protein</fullName>
    </submittedName>
</protein>
<gene>
    <name evidence="1" type="ORF">ACRE_031810</name>
</gene>
<dbReference type="AlphaFoldDB" id="A0A086T9L7"/>
<evidence type="ECO:0000313" key="1">
    <source>
        <dbReference type="EMBL" id="KFH46049.1"/>
    </source>
</evidence>
<organism evidence="1 2">
    <name type="scientific">Hapsidospora chrysogenum (strain ATCC 11550 / CBS 779.69 / DSM 880 / IAM 14645 / JCM 23072 / IMI 49137)</name>
    <name type="common">Acremonium chrysogenum</name>
    <dbReference type="NCBI Taxonomy" id="857340"/>
    <lineage>
        <taxon>Eukaryota</taxon>
        <taxon>Fungi</taxon>
        <taxon>Dikarya</taxon>
        <taxon>Ascomycota</taxon>
        <taxon>Pezizomycotina</taxon>
        <taxon>Sordariomycetes</taxon>
        <taxon>Hypocreomycetidae</taxon>
        <taxon>Hypocreales</taxon>
        <taxon>Bionectriaceae</taxon>
        <taxon>Hapsidospora</taxon>
    </lineage>
</organism>
<reference evidence="2" key="1">
    <citation type="journal article" date="2014" name="Genome Announc.">
        <title>Genome sequence and annotation of Acremonium chrysogenum, producer of the beta-lactam antibiotic cephalosporin C.</title>
        <authorList>
            <person name="Terfehr D."/>
            <person name="Dahlmann T.A."/>
            <person name="Specht T."/>
            <person name="Zadra I."/>
            <person name="Kuernsteiner H."/>
            <person name="Kueck U."/>
        </authorList>
    </citation>
    <scope>NUCLEOTIDE SEQUENCE [LARGE SCALE GENOMIC DNA]</scope>
    <source>
        <strain evidence="2">ATCC 11550 / CBS 779.69 / DSM 880 / IAM 14645 / JCM 23072 / IMI 49137</strain>
    </source>
</reference>
<comment type="caution">
    <text evidence="1">The sequence shown here is derived from an EMBL/GenBank/DDBJ whole genome shotgun (WGS) entry which is preliminary data.</text>
</comment>